<proteinExistence type="predicted"/>
<evidence type="ECO:0000313" key="1">
    <source>
        <dbReference type="EMBL" id="MBN2963626.1"/>
    </source>
</evidence>
<reference evidence="1 2" key="1">
    <citation type="submission" date="2021-02" db="EMBL/GenBank/DDBJ databases">
        <title>Sulfurospirillum tamanensis sp. nov.</title>
        <authorList>
            <person name="Frolova A."/>
            <person name="Merkel A."/>
            <person name="Slobodkin A."/>
        </authorList>
    </citation>
    <scope>NUCLEOTIDE SEQUENCE [LARGE SCALE GENOMIC DNA]</scope>
    <source>
        <strain evidence="1 2">T05b</strain>
    </source>
</reference>
<dbReference type="EMBL" id="JAFHKK010000003">
    <property type="protein sequence ID" value="MBN2963626.1"/>
    <property type="molecule type" value="Genomic_DNA"/>
</dbReference>
<dbReference type="RefSeq" id="WP_205458063.1">
    <property type="nucleotide sequence ID" value="NZ_JAFHKK010000003.1"/>
</dbReference>
<protein>
    <submittedName>
        <fullName evidence="1">Uncharacterized protein</fullName>
    </submittedName>
</protein>
<comment type="caution">
    <text evidence="1">The sequence shown here is derived from an EMBL/GenBank/DDBJ whole genome shotgun (WGS) entry which is preliminary data.</text>
</comment>
<dbReference type="Proteomes" id="UP000703590">
    <property type="component" value="Unassembled WGS sequence"/>
</dbReference>
<name>A0ABS2WPJ9_9BACT</name>
<reference evidence="1 2" key="3">
    <citation type="submission" date="2021-02" db="EMBL/GenBank/DDBJ databases">
        <authorList>
            <person name="Merkel A.Y."/>
        </authorList>
    </citation>
    <scope>NUCLEOTIDE SEQUENCE [LARGE SCALE GENOMIC DNA]</scope>
    <source>
        <strain evidence="1 2">T05b</strain>
    </source>
</reference>
<accession>A0ABS2WPJ9</accession>
<reference evidence="2" key="2">
    <citation type="submission" date="2021-02" db="EMBL/GenBank/DDBJ databases">
        <title>Sulfurospirillum tamanensis sp. nov.</title>
        <authorList>
            <person name="Merkel A.Y."/>
        </authorList>
    </citation>
    <scope>NUCLEOTIDE SEQUENCE [LARGE SCALE GENOMIC DNA]</scope>
    <source>
        <strain evidence="2">T05b</strain>
    </source>
</reference>
<evidence type="ECO:0000313" key="2">
    <source>
        <dbReference type="Proteomes" id="UP000703590"/>
    </source>
</evidence>
<keyword evidence="2" id="KW-1185">Reference proteome</keyword>
<organism evidence="1 2">
    <name type="scientific">Sulfurospirillum tamanense</name>
    <dbReference type="NCBI Taxonomy" id="2813362"/>
    <lineage>
        <taxon>Bacteria</taxon>
        <taxon>Pseudomonadati</taxon>
        <taxon>Campylobacterota</taxon>
        <taxon>Epsilonproteobacteria</taxon>
        <taxon>Campylobacterales</taxon>
        <taxon>Sulfurospirillaceae</taxon>
        <taxon>Sulfurospirillum</taxon>
    </lineage>
</organism>
<sequence length="86" mass="10042">MRDLELKNVITLGEKSYLVSTIATPVRHTWFDGDGKRIVYETMVFEIKEDEVDHDRPLFSERYHTAEEAIAEHGAIVQFPEAFFVR</sequence>
<gene>
    <name evidence="1" type="ORF">JWV37_02440</name>
</gene>